<gene>
    <name evidence="7" type="ORF">AN216_09615</name>
</gene>
<dbReference type="InterPro" id="IPR047211">
    <property type="entry name" value="POXB-like"/>
</dbReference>
<dbReference type="GO" id="GO:0000287">
    <property type="term" value="F:magnesium ion binding"/>
    <property type="evidence" value="ECO:0007669"/>
    <property type="project" value="InterPro"/>
</dbReference>
<dbReference type="OrthoDB" id="4959782at2"/>
<dbReference type="PATRIC" id="fig|1075402.3.peg.5319"/>
<protein>
    <submittedName>
        <fullName evidence="7">Thiamine pyrophosphate-binding protein</fullName>
    </submittedName>
</protein>
<dbReference type="RefSeq" id="WP_070196215.1">
    <property type="nucleotide sequence ID" value="NZ_LJGU01000115.1"/>
</dbReference>
<keyword evidence="8" id="KW-1185">Reference proteome</keyword>
<evidence type="ECO:0000259" key="4">
    <source>
        <dbReference type="Pfam" id="PF00205"/>
    </source>
</evidence>
<feature type="domain" description="Thiamine pyrophosphate enzyme N-terminal TPP-binding" evidence="6">
    <location>
        <begin position="4"/>
        <end position="115"/>
    </location>
</feature>
<evidence type="ECO:0000259" key="5">
    <source>
        <dbReference type="Pfam" id="PF02775"/>
    </source>
</evidence>
<dbReference type="InterPro" id="IPR047212">
    <property type="entry name" value="TPP_POXB-like"/>
</dbReference>
<dbReference type="NCBIfam" id="NF006129">
    <property type="entry name" value="PRK08273.1"/>
    <property type="match status" value="1"/>
</dbReference>
<name>A0A1E7KIT1_9ACTN</name>
<dbReference type="AlphaFoldDB" id="A0A1E7KIT1"/>
<sequence>MPLVADFVLERLREWGAHRVYGYPGDGINGLLGAFDRAQGDPALIQARHEEMAAFMACGHAKFTGQVGCCVATSGPGAVHLLNGLYDAKLDHQPVVALVGQQKTLCLGSHYQQEIALESLFSDVSEFCQMIYQPAQARHVIDRAFKTALTMRGVATIILPEDVAESEAVPSPPKSHGAVYSSVGWSRPRVLPAEDELRQAAEILNSGDKVAMLIGQGAAHAEEEVVQTAELLGAGVAKALLGREVVPDDLPFVTGPIGLLGSKASDDMIRGCDTLFMVGSSFPYAEWLPDEGSVRGVEINIDGRMIGIRYPMDAHVVGDTRETLRQLIPLLHRKTERGWREHIESSVREWDDVLDKRASQHFDGKINPQSVAHVLSPKLPDDVLVTADSGSGTNWWARHLKLRRGMRASLSGTLATMGPGVPYAIAARFAYPDRPVIAFLGDGAFQMNGMNEMITVKRYGEHLSGGPPFVFCVFNNQDLNQVTWEQRAMAGDPKFPGSQSLPDVPYARYAELLGLKGVYCDDPEQVGAAWDTALASQQPVVLEFKTDAEIAPIPPHITMEQGKKAAQAMVNDPENLGIAKRGVRQKLSEYAEQLPGRGR</sequence>
<evidence type="ECO:0000256" key="3">
    <source>
        <dbReference type="RuleBase" id="RU362132"/>
    </source>
</evidence>
<feature type="domain" description="Thiamine pyrophosphate enzyme TPP-binding" evidence="5">
    <location>
        <begin position="388"/>
        <end position="544"/>
    </location>
</feature>
<dbReference type="STRING" id="1075402.AN216_09615"/>
<comment type="caution">
    <text evidence="7">The sequence shown here is derived from an EMBL/GenBank/DDBJ whole genome shotgun (WGS) entry which is preliminary data.</text>
</comment>
<dbReference type="EMBL" id="LJGU01000115">
    <property type="protein sequence ID" value="OEV03892.1"/>
    <property type="molecule type" value="Genomic_DNA"/>
</dbReference>
<feature type="domain" description="Thiamine pyrophosphate enzyme central" evidence="4">
    <location>
        <begin position="197"/>
        <end position="327"/>
    </location>
</feature>
<proteinExistence type="inferred from homology"/>
<dbReference type="CDD" id="cd07039">
    <property type="entry name" value="TPP_PYR_POX"/>
    <property type="match status" value="1"/>
</dbReference>
<dbReference type="GO" id="GO:0003824">
    <property type="term" value="F:catalytic activity"/>
    <property type="evidence" value="ECO:0007669"/>
    <property type="project" value="InterPro"/>
</dbReference>
<dbReference type="InterPro" id="IPR000399">
    <property type="entry name" value="TPP-bd_CS"/>
</dbReference>
<evidence type="ECO:0000313" key="7">
    <source>
        <dbReference type="EMBL" id="OEV03892.1"/>
    </source>
</evidence>
<dbReference type="Gene3D" id="3.40.50.1220">
    <property type="entry name" value="TPP-binding domain"/>
    <property type="match status" value="1"/>
</dbReference>
<dbReference type="InterPro" id="IPR012001">
    <property type="entry name" value="Thiamin_PyroP_enz_TPP-bd_dom"/>
</dbReference>
<organism evidence="7 8">
    <name type="scientific">Streptomyces oceani</name>
    <dbReference type="NCBI Taxonomy" id="1075402"/>
    <lineage>
        <taxon>Bacteria</taxon>
        <taxon>Bacillati</taxon>
        <taxon>Actinomycetota</taxon>
        <taxon>Actinomycetes</taxon>
        <taxon>Kitasatosporales</taxon>
        <taxon>Streptomycetaceae</taxon>
        <taxon>Streptomyces</taxon>
    </lineage>
</organism>
<dbReference type="InterPro" id="IPR047210">
    <property type="entry name" value="TPP_PYR_POXB-like"/>
</dbReference>
<dbReference type="SUPFAM" id="SSF52518">
    <property type="entry name" value="Thiamin diphosphate-binding fold (THDP-binding)"/>
    <property type="match status" value="2"/>
</dbReference>
<keyword evidence="2 3" id="KW-0786">Thiamine pyrophosphate</keyword>
<dbReference type="CDD" id="cd02014">
    <property type="entry name" value="TPP_POX"/>
    <property type="match status" value="1"/>
</dbReference>
<evidence type="ECO:0000259" key="6">
    <source>
        <dbReference type="Pfam" id="PF02776"/>
    </source>
</evidence>
<dbReference type="Pfam" id="PF02776">
    <property type="entry name" value="TPP_enzyme_N"/>
    <property type="match status" value="1"/>
</dbReference>
<dbReference type="InterPro" id="IPR029035">
    <property type="entry name" value="DHS-like_NAD/FAD-binding_dom"/>
</dbReference>
<dbReference type="SUPFAM" id="SSF52467">
    <property type="entry name" value="DHS-like NAD/FAD-binding domain"/>
    <property type="match status" value="1"/>
</dbReference>
<dbReference type="GO" id="GO:0030976">
    <property type="term" value="F:thiamine pyrophosphate binding"/>
    <property type="evidence" value="ECO:0007669"/>
    <property type="project" value="InterPro"/>
</dbReference>
<dbReference type="InterPro" id="IPR012000">
    <property type="entry name" value="Thiamin_PyroP_enz_cen_dom"/>
</dbReference>
<dbReference type="Gene3D" id="3.40.50.970">
    <property type="match status" value="2"/>
</dbReference>
<evidence type="ECO:0000256" key="2">
    <source>
        <dbReference type="ARBA" id="ARBA00023052"/>
    </source>
</evidence>
<evidence type="ECO:0000256" key="1">
    <source>
        <dbReference type="ARBA" id="ARBA00007812"/>
    </source>
</evidence>
<dbReference type="InterPro" id="IPR029061">
    <property type="entry name" value="THDP-binding"/>
</dbReference>
<dbReference type="PROSITE" id="PS00187">
    <property type="entry name" value="TPP_ENZYMES"/>
    <property type="match status" value="1"/>
</dbReference>
<dbReference type="Pfam" id="PF02775">
    <property type="entry name" value="TPP_enzyme_C"/>
    <property type="match status" value="1"/>
</dbReference>
<dbReference type="PANTHER" id="PTHR42981:SF2">
    <property type="entry name" value="PYRUVATE DEHYDROGENASE [UBIQUINONE]"/>
    <property type="match status" value="1"/>
</dbReference>
<comment type="similarity">
    <text evidence="1 3">Belongs to the TPP enzyme family.</text>
</comment>
<dbReference type="Proteomes" id="UP000176101">
    <property type="component" value="Unassembled WGS sequence"/>
</dbReference>
<accession>A0A1E7KIT1</accession>
<reference evidence="7 8" key="1">
    <citation type="journal article" date="2016" name="Front. Microbiol.">
        <title>Comparative Genomics Analysis of Streptomyces Species Reveals Their Adaptation to the Marine Environment and Their Diversity at the Genomic Level.</title>
        <authorList>
            <person name="Tian X."/>
            <person name="Zhang Z."/>
            <person name="Yang T."/>
            <person name="Chen M."/>
            <person name="Li J."/>
            <person name="Chen F."/>
            <person name="Yang J."/>
            <person name="Li W."/>
            <person name="Zhang B."/>
            <person name="Zhang Z."/>
            <person name="Wu J."/>
            <person name="Zhang C."/>
            <person name="Long L."/>
            <person name="Xiao J."/>
        </authorList>
    </citation>
    <scope>NUCLEOTIDE SEQUENCE [LARGE SCALE GENOMIC DNA]</scope>
    <source>
        <strain evidence="7 8">SCSIO 02100</strain>
    </source>
</reference>
<dbReference type="PANTHER" id="PTHR42981">
    <property type="entry name" value="PYRUVATE DEHYDROGENASE [UBIQUINONE]"/>
    <property type="match status" value="1"/>
</dbReference>
<dbReference type="Pfam" id="PF00205">
    <property type="entry name" value="TPP_enzyme_M"/>
    <property type="match status" value="1"/>
</dbReference>
<evidence type="ECO:0000313" key="8">
    <source>
        <dbReference type="Proteomes" id="UP000176101"/>
    </source>
</evidence>
<dbReference type="InterPro" id="IPR011766">
    <property type="entry name" value="TPP_enzyme_TPP-bd"/>
</dbReference>